<evidence type="ECO:0000313" key="1">
    <source>
        <dbReference type="EMBL" id="MEJ8304814.1"/>
    </source>
</evidence>
<reference evidence="1" key="1">
    <citation type="submission" date="2024-03" db="EMBL/GenBank/DDBJ databases">
        <title>Whole genome sequecning of epiphytes from Marcgravia umbellata leaves.</title>
        <authorList>
            <person name="Kumar G."/>
            <person name="Savka M.A."/>
        </authorList>
    </citation>
    <scope>NUCLEOTIDE SEQUENCE</scope>
    <source>
        <strain evidence="1">RIT_BL5</strain>
    </source>
</reference>
<dbReference type="Proteomes" id="UP001380953">
    <property type="component" value="Unassembled WGS sequence"/>
</dbReference>
<comment type="caution">
    <text evidence="1">The sequence shown here is derived from an EMBL/GenBank/DDBJ whole genome shotgun (WGS) entry which is preliminary data.</text>
</comment>
<evidence type="ECO:0000313" key="2">
    <source>
        <dbReference type="Proteomes" id="UP001380953"/>
    </source>
</evidence>
<keyword evidence="2" id="KW-1185">Reference proteome</keyword>
<proteinExistence type="predicted"/>
<protein>
    <submittedName>
        <fullName evidence="1">MFS transporter</fullName>
    </submittedName>
</protein>
<organism evidence="1 2">
    <name type="scientific">Saccharibacillus sacchari</name>
    <dbReference type="NCBI Taxonomy" id="456493"/>
    <lineage>
        <taxon>Bacteria</taxon>
        <taxon>Bacillati</taxon>
        <taxon>Bacillota</taxon>
        <taxon>Bacilli</taxon>
        <taxon>Bacillales</taxon>
        <taxon>Paenibacillaceae</taxon>
        <taxon>Saccharibacillus</taxon>
    </lineage>
</organism>
<accession>A0ACC6PD52</accession>
<gene>
    <name evidence="1" type="ORF">WKI47_12985</name>
</gene>
<name>A0ACC6PD52_9BACL</name>
<dbReference type="EMBL" id="JBBKAR010000034">
    <property type="protein sequence ID" value="MEJ8304814.1"/>
    <property type="molecule type" value="Genomic_DNA"/>
</dbReference>
<sequence length="441" mass="48553">MFLIKAPVIIRSRTKRKSSVQRQHLRVATLEGIPAIVFQTLLAGPFLTGFLLYLGANAGQVGFVLAITTFVNIAQVAVAFLIQRLEKRKKLFVTFGIAQRLIWGATGLVPFVFDRSLWVAAFVALYVAAFFANTVVTVLWTSIVSDLVPPSVRGRYFGMRNMIVNAVGSATLFTGGIILDAYPGGPGFLILYGIVWTCIAINILVLLKFPDVPFERSAETKFMPMLRKPLHDASFIRATAFLSFFLLLQTIVVPLYSYVMLDILGLSYKTVSTMTVVQTLTMMASFYVWGNLNARYSSKQLLYWTLPIVAVSCLSWGLQAFLPVVAALVIAHVLLGAGVGGFNQLSFNFIIGDTPKRERPMFTAVYAASTGLMSFFGPLIGGQIYGWIDGAPGWVQAYGVQMTIGGLLFVFSVTVGRRVLIGKREDASPLRRLIRRKTVRA</sequence>